<dbReference type="EMBL" id="VCAU01000025">
    <property type="protein sequence ID" value="KAF9890552.1"/>
    <property type="molecule type" value="Genomic_DNA"/>
</dbReference>
<feature type="transmembrane region" description="Helical" evidence="1">
    <location>
        <begin position="37"/>
        <end position="56"/>
    </location>
</feature>
<protein>
    <submittedName>
        <fullName evidence="2">Uncharacterized protein</fullName>
    </submittedName>
</protein>
<dbReference type="PANTHER" id="PTHR37576:SF2">
    <property type="entry name" value="DEFECT AT LOW TEMPERATURE PROTEIN 1"/>
    <property type="match status" value="1"/>
</dbReference>
<dbReference type="AlphaFoldDB" id="A0AAD4CRT5"/>
<proteinExistence type="predicted"/>
<keyword evidence="1" id="KW-1133">Transmembrane helix</keyword>
<reference evidence="2" key="2">
    <citation type="submission" date="2020-02" db="EMBL/GenBank/DDBJ databases">
        <authorList>
            <person name="Gilchrist C.L.M."/>
            <person name="Chooi Y.-H."/>
        </authorList>
    </citation>
    <scope>NUCLEOTIDE SEQUENCE</scope>
    <source>
        <strain evidence="2">MST-FP2251</strain>
    </source>
</reference>
<accession>A0AAD4CRT5</accession>
<evidence type="ECO:0000313" key="2">
    <source>
        <dbReference type="EMBL" id="KAF9890552.1"/>
    </source>
</evidence>
<feature type="transmembrane region" description="Helical" evidence="1">
    <location>
        <begin position="76"/>
        <end position="101"/>
    </location>
</feature>
<keyword evidence="1" id="KW-0812">Transmembrane</keyword>
<comment type="caution">
    <text evidence="2">The sequence shown here is derived from an EMBL/GenBank/DDBJ whole genome shotgun (WGS) entry which is preliminary data.</text>
</comment>
<dbReference type="Pfam" id="PF11374">
    <property type="entry name" value="DUF3176"/>
    <property type="match status" value="1"/>
</dbReference>
<reference evidence="2" key="1">
    <citation type="journal article" date="2019" name="Beilstein J. Org. Chem.">
        <title>Nanangenines: drimane sesquiterpenoids as the dominant metabolite cohort of a novel Australian fungus, Aspergillus nanangensis.</title>
        <authorList>
            <person name="Lacey H.J."/>
            <person name="Gilchrist C.L.M."/>
            <person name="Crombie A."/>
            <person name="Kalaitzis J.A."/>
            <person name="Vuong D."/>
            <person name="Rutledge P.J."/>
            <person name="Turner P."/>
            <person name="Pitt J.I."/>
            <person name="Lacey E."/>
            <person name="Chooi Y.H."/>
            <person name="Piggott A.M."/>
        </authorList>
    </citation>
    <scope>NUCLEOTIDE SEQUENCE</scope>
    <source>
        <strain evidence="2">MST-FP2251</strain>
    </source>
</reference>
<feature type="transmembrane region" description="Helical" evidence="1">
    <location>
        <begin position="498"/>
        <end position="522"/>
    </location>
</feature>
<evidence type="ECO:0000256" key="1">
    <source>
        <dbReference type="SAM" id="Phobius"/>
    </source>
</evidence>
<sequence>MAQSAKPEGKGLLNRDLHEKSPDWQPGMIRQIPWLELAQLFVALLCAVLAIVVLTLSDGKNVDDWADIIQVRPNILVAILTTISTIASAAAVSQGVAIAWWRRAMHPTTISHLQRSWDHANSVMACLTAGNKLTILALATLATKLMPVDSVLLQRATSTGVRTMTRDLNVSSSLATEFPSGYQSALMTGSAYYKNAPTVFTSGFSSSLRAYQSLGSGAIDPFAFGSRPLFTGCSNGTCEYSVEGVGFAAECASSTLQIDYGENTTKGLLGNDDNLALPRDAPIFINSFALVYPPMDDNAAEINNSFIRMTSQYMQSTQGKSTFTCPGTLTTKTCDLRPAVIRYALTQTPAGITLGGNTTSSIVTHTRQVDNNSFVRYLYQNMEDGWIYSLAAIGGVQLALSALLSANVTLSANSANQPYYLDLSGPLAPYYVSVGQDQGIGSGRCNYTIQDPSAAVMRQLNTIMLLASMQIASANESIPVQTARASQTLPVQYYITHYGFLAGGIAVVLVSLLGVVVPYYGFWELGRKVTLGPFETANALQAPLLQSGSGSSSGGVVDVLEQVGERPLQYGVVASGEEELAFATPENVRSLHM</sequence>
<keyword evidence="1" id="KW-0472">Membrane</keyword>
<gene>
    <name evidence="2" type="ORF">FE257_005683</name>
</gene>
<feature type="transmembrane region" description="Helical" evidence="1">
    <location>
        <begin position="386"/>
        <end position="406"/>
    </location>
</feature>
<evidence type="ECO:0000313" key="3">
    <source>
        <dbReference type="Proteomes" id="UP001194746"/>
    </source>
</evidence>
<dbReference type="Proteomes" id="UP001194746">
    <property type="component" value="Unassembled WGS sequence"/>
</dbReference>
<dbReference type="InterPro" id="IPR021514">
    <property type="entry name" value="DUF3176"/>
</dbReference>
<organism evidence="2 3">
    <name type="scientific">Aspergillus nanangensis</name>
    <dbReference type="NCBI Taxonomy" id="2582783"/>
    <lineage>
        <taxon>Eukaryota</taxon>
        <taxon>Fungi</taxon>
        <taxon>Dikarya</taxon>
        <taxon>Ascomycota</taxon>
        <taxon>Pezizomycotina</taxon>
        <taxon>Eurotiomycetes</taxon>
        <taxon>Eurotiomycetidae</taxon>
        <taxon>Eurotiales</taxon>
        <taxon>Aspergillaceae</taxon>
        <taxon>Aspergillus</taxon>
        <taxon>Aspergillus subgen. Circumdati</taxon>
    </lineage>
</organism>
<keyword evidence="3" id="KW-1185">Reference proteome</keyword>
<name>A0AAD4CRT5_ASPNN</name>
<dbReference type="PANTHER" id="PTHR37576">
    <property type="entry name" value="DEFECT AT LOW TEMPERATURE PROTEIN 1"/>
    <property type="match status" value="1"/>
</dbReference>